<reference evidence="4" key="1">
    <citation type="journal article" date="2019" name="Int. J. Syst. Evol. Microbiol.">
        <title>The Global Catalogue of Microorganisms (GCM) 10K type strain sequencing project: providing services to taxonomists for standard genome sequencing and annotation.</title>
        <authorList>
            <consortium name="The Broad Institute Genomics Platform"/>
            <consortium name="The Broad Institute Genome Sequencing Center for Infectious Disease"/>
            <person name="Wu L."/>
            <person name="Ma J."/>
        </authorList>
    </citation>
    <scope>NUCLEOTIDE SEQUENCE [LARGE SCALE GENOMIC DNA]</scope>
    <source>
        <strain evidence="4">KCTC 22280</strain>
    </source>
</reference>
<name>A0ABQ3B6Q0_9GAMM</name>
<keyword evidence="4" id="KW-1185">Reference proteome</keyword>
<evidence type="ECO:0000313" key="3">
    <source>
        <dbReference type="EMBL" id="GGY81014.1"/>
    </source>
</evidence>
<gene>
    <name evidence="3" type="ORF">GCM10007071_30480</name>
</gene>
<evidence type="ECO:0000256" key="1">
    <source>
        <dbReference type="SAM" id="SignalP"/>
    </source>
</evidence>
<dbReference type="InterPro" id="IPR025392">
    <property type="entry name" value="DUF4124"/>
</dbReference>
<dbReference type="Proteomes" id="UP000601597">
    <property type="component" value="Unassembled WGS sequence"/>
</dbReference>
<proteinExistence type="predicted"/>
<dbReference type="EMBL" id="BMXV01000007">
    <property type="protein sequence ID" value="GGY81014.1"/>
    <property type="molecule type" value="Genomic_DNA"/>
</dbReference>
<comment type="caution">
    <text evidence="3">The sequence shown here is derived from an EMBL/GenBank/DDBJ whole genome shotgun (WGS) entry which is preliminary data.</text>
</comment>
<feature type="chain" id="PRO_5046339916" description="DUF4124 domain-containing protein" evidence="1">
    <location>
        <begin position="30"/>
        <end position="182"/>
    </location>
</feature>
<accession>A0ABQ3B6Q0</accession>
<evidence type="ECO:0000259" key="2">
    <source>
        <dbReference type="Pfam" id="PF13511"/>
    </source>
</evidence>
<sequence>MVHHKVLPMKALFLIAAATSALIALPAQAEVYRQVDDNGNVTFTDEPDDNAERVNVKPVTTITMPRPETVEQQLSEEEEGIGDQDAYESVGFTSPTEEEAFWSGGGNVEFRVTSTPGLRQGHRFEVTMDGTPVGQTRSGAVTVNNVFRGTHNAGVNVIGPDGERIFTGDTISFTVHRPSVQN</sequence>
<feature type="domain" description="DUF4124" evidence="2">
    <location>
        <begin position="20"/>
        <end position="67"/>
    </location>
</feature>
<feature type="signal peptide" evidence="1">
    <location>
        <begin position="1"/>
        <end position="29"/>
    </location>
</feature>
<keyword evidence="1" id="KW-0732">Signal</keyword>
<evidence type="ECO:0000313" key="4">
    <source>
        <dbReference type="Proteomes" id="UP000601597"/>
    </source>
</evidence>
<protein>
    <recommendedName>
        <fullName evidence="2">DUF4124 domain-containing protein</fullName>
    </recommendedName>
</protein>
<dbReference type="Pfam" id="PF13511">
    <property type="entry name" value="DUF4124"/>
    <property type="match status" value="1"/>
</dbReference>
<organism evidence="3 4">
    <name type="scientific">Marinobacter zhanjiangensis</name>
    <dbReference type="NCBI Taxonomy" id="578215"/>
    <lineage>
        <taxon>Bacteria</taxon>
        <taxon>Pseudomonadati</taxon>
        <taxon>Pseudomonadota</taxon>
        <taxon>Gammaproteobacteria</taxon>
        <taxon>Pseudomonadales</taxon>
        <taxon>Marinobacteraceae</taxon>
        <taxon>Marinobacter</taxon>
    </lineage>
</organism>